<dbReference type="InterPro" id="IPR036291">
    <property type="entry name" value="NAD(P)-bd_dom_sf"/>
</dbReference>
<dbReference type="GO" id="GO:0005737">
    <property type="term" value="C:cytoplasm"/>
    <property type="evidence" value="ECO:0007669"/>
    <property type="project" value="TreeGrafter"/>
</dbReference>
<dbReference type="GO" id="GO:0042732">
    <property type="term" value="P:D-xylose metabolic process"/>
    <property type="evidence" value="ECO:0007669"/>
    <property type="project" value="InterPro"/>
</dbReference>
<evidence type="ECO:0000256" key="10">
    <source>
        <dbReference type="ARBA" id="ARBA00023027"/>
    </source>
</evidence>
<dbReference type="eggNOG" id="COG0451">
    <property type="taxonomic scope" value="Bacteria"/>
</dbReference>
<evidence type="ECO:0000256" key="8">
    <source>
        <dbReference type="ARBA" id="ARBA00022968"/>
    </source>
</evidence>
<comment type="pathway">
    <text evidence="3">Nucleotide-sugar biosynthesis; UDP-alpha-D-xylose biosynthesis; UDP-alpha-D-xylose from UDP-alpha-D-glucuronate: step 1/1.</text>
</comment>
<evidence type="ECO:0000259" key="15">
    <source>
        <dbReference type="Pfam" id="PF16363"/>
    </source>
</evidence>
<keyword evidence="12" id="KW-0472">Membrane</keyword>
<keyword evidence="10" id="KW-0520">NAD</keyword>
<keyword evidence="11" id="KW-0333">Golgi apparatus</keyword>
<evidence type="ECO:0000313" key="17">
    <source>
        <dbReference type="Proteomes" id="UP000002043"/>
    </source>
</evidence>
<dbReference type="HOGENOM" id="CLU_007383_4_0_0"/>
<protein>
    <recommendedName>
        <fullName evidence="5">UDP-glucuronate decarboxylase</fullName>
        <ecNumber evidence="5">4.1.1.35</ecNumber>
    </recommendedName>
</protein>
<dbReference type="GO" id="GO:0048040">
    <property type="term" value="F:UDP-glucuronate decarboxylase activity"/>
    <property type="evidence" value="ECO:0007669"/>
    <property type="project" value="UniProtKB-EC"/>
</dbReference>
<evidence type="ECO:0000256" key="12">
    <source>
        <dbReference type="ARBA" id="ARBA00023136"/>
    </source>
</evidence>
<dbReference type="GO" id="GO:0070403">
    <property type="term" value="F:NAD+ binding"/>
    <property type="evidence" value="ECO:0007669"/>
    <property type="project" value="InterPro"/>
</dbReference>
<evidence type="ECO:0000256" key="6">
    <source>
        <dbReference type="ARBA" id="ARBA00022692"/>
    </source>
</evidence>
<dbReference type="InterPro" id="IPR044516">
    <property type="entry name" value="UXS-like"/>
</dbReference>
<keyword evidence="14" id="KW-0456">Lyase</keyword>
<evidence type="ECO:0000256" key="7">
    <source>
        <dbReference type="ARBA" id="ARBA00022793"/>
    </source>
</evidence>
<dbReference type="InterPro" id="IPR016040">
    <property type="entry name" value="NAD(P)-bd_dom"/>
</dbReference>
<accession>D3SMC1</accession>
<proteinExistence type="inferred from homology"/>
<dbReference type="SUPFAM" id="SSF51735">
    <property type="entry name" value="NAD(P)-binding Rossmann-fold domains"/>
    <property type="match status" value="1"/>
</dbReference>
<comment type="similarity">
    <text evidence="4">Belongs to the NAD(P)-dependent epimerase/dehydratase family. UDP-glucuronic acid decarboxylase subfamily.</text>
</comment>
<evidence type="ECO:0000313" key="16">
    <source>
        <dbReference type="EMBL" id="ADC89901.1"/>
    </source>
</evidence>
<dbReference type="Gene3D" id="3.40.50.720">
    <property type="entry name" value="NAD(P)-binding Rossmann-like Domain"/>
    <property type="match status" value="1"/>
</dbReference>
<evidence type="ECO:0000256" key="13">
    <source>
        <dbReference type="ARBA" id="ARBA00023180"/>
    </source>
</evidence>
<evidence type="ECO:0000256" key="3">
    <source>
        <dbReference type="ARBA" id="ARBA00005100"/>
    </source>
</evidence>
<sequence length="322" mass="36831">MPFILLRVRVVITGAAGFLGSHLCDRFLKEGFEVIGIDNFLTGRPENIAHLFGHPRFKFIHYSVTNYIYIDGPVDLVLHFACPASPVDYMRHPIHTMKVDSLGTINTLGLAKLKKARYILASTSEIYGHAHVHPQPETYWGYVNPIGPRSVYYEAKRFSEALCMAYHREHGIDVRIARIFNTYGERMRLNDGRVIPTFLTKALRNEPIPIHGDGSQTRSFCYVEDMVEGIYRLATYEGLQGEVFNLGNPQEVSIKDLADNILKITKSSSTVMFLPPREEDPPRRCPDITKAKKLLHWEPKVDLLEGLARTVRWMRDILTKLY</sequence>
<dbReference type="KEGG" id="tal:Thal_1269"/>
<dbReference type="CDD" id="cd05230">
    <property type="entry name" value="UGD_SDR_e"/>
    <property type="match status" value="1"/>
</dbReference>
<dbReference type="GO" id="GO:0033320">
    <property type="term" value="P:UDP-D-xylose biosynthetic process"/>
    <property type="evidence" value="ECO:0007669"/>
    <property type="project" value="UniProtKB-UniPathway"/>
</dbReference>
<dbReference type="AlphaFoldDB" id="D3SMC1"/>
<name>D3SMC1_THEAH</name>
<keyword evidence="13" id="KW-0325">Glycoprotein</keyword>
<dbReference type="UniPathway" id="UPA00796">
    <property type="reaction ID" value="UER00771"/>
</dbReference>
<keyword evidence="17" id="KW-1185">Reference proteome</keyword>
<keyword evidence="7" id="KW-0210">Decarboxylase</keyword>
<keyword evidence="9" id="KW-1133">Transmembrane helix</keyword>
<reference evidence="17" key="1">
    <citation type="journal article" date="2010" name="Stand. Genomic Sci.">
        <title>Complete genome sequence of Thermocrinis albus type strain (HI 11/12T).</title>
        <authorList>
            <person name="Wirth R."/>
            <person name="Sikorski J."/>
            <person name="Brambilla E."/>
            <person name="Misra M."/>
            <person name="Lapidus A."/>
            <person name="Copeland A."/>
            <person name="Nolan M."/>
            <person name="Lucas S."/>
            <person name="Chen F."/>
            <person name="Tice H."/>
            <person name="Cheng J.F."/>
            <person name="Han C."/>
            <person name="Detter J.C."/>
            <person name="Tapia R."/>
            <person name="Bruce D."/>
            <person name="Goodwin L."/>
            <person name="Pitluck S."/>
            <person name="Pati A."/>
            <person name="Anderson I."/>
            <person name="Ivanova N."/>
            <person name="Mavromatis K."/>
            <person name="Mikhailova N."/>
            <person name="Chen A."/>
            <person name="Palaniappan K."/>
            <person name="Bilek Y."/>
            <person name="Hader T."/>
            <person name="Land M."/>
            <person name="Hauser L."/>
            <person name="Chang Y.J."/>
            <person name="Jeffries C.D."/>
            <person name="Tindall B.J."/>
            <person name="Rohde M."/>
            <person name="Goker M."/>
            <person name="Bristow J."/>
            <person name="Eisen J.A."/>
            <person name="Markowitz V."/>
            <person name="Hugenholtz P."/>
            <person name="Kyrpides N.C."/>
            <person name="Klenk H.P."/>
        </authorList>
    </citation>
    <scope>NUCLEOTIDE SEQUENCE [LARGE SCALE GENOMIC DNA]</scope>
    <source>
        <strain evidence="17">DSM 14484 / JCM 11386 / HI 11/12</strain>
    </source>
</reference>
<evidence type="ECO:0000256" key="5">
    <source>
        <dbReference type="ARBA" id="ARBA00012290"/>
    </source>
</evidence>
<keyword evidence="8" id="KW-0735">Signal-anchor</keyword>
<evidence type="ECO:0000256" key="1">
    <source>
        <dbReference type="ARBA" id="ARBA00001911"/>
    </source>
</evidence>
<comment type="cofactor">
    <cofactor evidence="1">
        <name>NAD(+)</name>
        <dbReference type="ChEBI" id="CHEBI:57540"/>
    </cofactor>
</comment>
<dbReference type="FunFam" id="3.40.50.720:FF:000065">
    <property type="entry name" value="UDP-glucuronic acid decarboxylase 1"/>
    <property type="match status" value="1"/>
</dbReference>
<evidence type="ECO:0000256" key="9">
    <source>
        <dbReference type="ARBA" id="ARBA00022989"/>
    </source>
</evidence>
<dbReference type="Pfam" id="PF16363">
    <property type="entry name" value="GDP_Man_Dehyd"/>
    <property type="match status" value="1"/>
</dbReference>
<dbReference type="PANTHER" id="PTHR43078:SF6">
    <property type="entry name" value="UDP-GLUCURONIC ACID DECARBOXYLASE 1"/>
    <property type="match status" value="1"/>
</dbReference>
<evidence type="ECO:0000256" key="2">
    <source>
        <dbReference type="ARBA" id="ARBA00004447"/>
    </source>
</evidence>
<feature type="domain" description="NAD(P)-binding" evidence="15">
    <location>
        <begin position="12"/>
        <end position="309"/>
    </location>
</feature>
<evidence type="ECO:0000256" key="14">
    <source>
        <dbReference type="ARBA" id="ARBA00023239"/>
    </source>
</evidence>
<dbReference type="EMBL" id="CP001931">
    <property type="protein sequence ID" value="ADC89901.1"/>
    <property type="molecule type" value="Genomic_DNA"/>
</dbReference>
<keyword evidence="6" id="KW-0812">Transmembrane</keyword>
<evidence type="ECO:0000256" key="4">
    <source>
        <dbReference type="ARBA" id="ARBA00007505"/>
    </source>
</evidence>
<comment type="subcellular location">
    <subcellularLocation>
        <location evidence="2">Golgi apparatus</location>
        <location evidence="2">Golgi stack membrane</location>
        <topology evidence="2">Single-pass type II membrane protein</topology>
    </subcellularLocation>
</comment>
<organism evidence="16 17">
    <name type="scientific">Thermocrinis albus (strain DSM 14484 / JCM 11386 / HI 11/12)</name>
    <dbReference type="NCBI Taxonomy" id="638303"/>
    <lineage>
        <taxon>Bacteria</taxon>
        <taxon>Pseudomonadati</taxon>
        <taxon>Aquificota</taxon>
        <taxon>Aquificia</taxon>
        <taxon>Aquificales</taxon>
        <taxon>Aquificaceae</taxon>
        <taxon>Thermocrinis</taxon>
    </lineage>
</organism>
<evidence type="ECO:0000256" key="11">
    <source>
        <dbReference type="ARBA" id="ARBA00023034"/>
    </source>
</evidence>
<dbReference type="PANTHER" id="PTHR43078">
    <property type="entry name" value="UDP-GLUCURONIC ACID DECARBOXYLASE-RELATED"/>
    <property type="match status" value="1"/>
</dbReference>
<gene>
    <name evidence="16" type="ordered locus">Thal_1269</name>
</gene>
<dbReference type="Proteomes" id="UP000002043">
    <property type="component" value="Chromosome"/>
</dbReference>
<dbReference type="EC" id="4.1.1.35" evidence="5"/>
<dbReference type="STRING" id="638303.Thal_1269"/>